<accession>A0A919KFH5</accession>
<dbReference type="Proteomes" id="UP000619355">
    <property type="component" value="Unassembled WGS sequence"/>
</dbReference>
<feature type="region of interest" description="Disordered" evidence="1">
    <location>
        <begin position="171"/>
        <end position="224"/>
    </location>
</feature>
<comment type="caution">
    <text evidence="2">The sequence shown here is derived from an EMBL/GenBank/DDBJ whole genome shotgun (WGS) entry which is preliminary data.</text>
</comment>
<dbReference type="InterPro" id="IPR046200">
    <property type="entry name" value="DUF6233"/>
</dbReference>
<evidence type="ECO:0000313" key="3">
    <source>
        <dbReference type="Proteomes" id="UP000619355"/>
    </source>
</evidence>
<reference evidence="3" key="1">
    <citation type="journal article" date="2019" name="Int. J. Syst. Evol. Microbiol.">
        <title>The Global Catalogue of Microorganisms (GCM) 10K type strain sequencing project: providing services to taxonomists for standard genome sequencing and annotation.</title>
        <authorList>
            <consortium name="The Broad Institute Genomics Platform"/>
            <consortium name="The Broad Institute Genome Sequencing Center for Infectious Disease"/>
            <person name="Wu L."/>
            <person name="Ma J."/>
        </authorList>
    </citation>
    <scope>NUCLEOTIDE SEQUENCE [LARGE SCALE GENOMIC DNA]</scope>
    <source>
        <strain evidence="3">JCM 4253</strain>
    </source>
</reference>
<sequence length="224" mass="23098">MDSLRGDGSEQASGVDAVVAEHARLRVADAVQGFHRQPGEPVGGPVGGHDQHPSRLGDPGPGRGHTDGGADADAQVDDMTDQDANVAASAEAAHIHADVVLAQGALQLDEGRGGRPGLDDGGQLGQLVKDEAVHMGGCWAAKKSGRCEPVTRQQAVDALHGQWCSAGTVTRKRSRLNGRPTPGAQAAAAARRTSADWSDALDKPWPEEVACGPASTRRVPRGQA</sequence>
<protein>
    <submittedName>
        <fullName evidence="2">Uncharacterized protein</fullName>
    </submittedName>
</protein>
<name>A0A919KFH5_9ACTN</name>
<proteinExistence type="predicted"/>
<feature type="region of interest" description="Disordered" evidence="1">
    <location>
        <begin position="29"/>
        <end position="75"/>
    </location>
</feature>
<dbReference type="AlphaFoldDB" id="A0A919KFH5"/>
<feature type="compositionally biased region" description="Low complexity" evidence="1">
    <location>
        <begin position="184"/>
        <end position="198"/>
    </location>
</feature>
<dbReference type="EMBL" id="BNBF01000035">
    <property type="protein sequence ID" value="GHG74470.1"/>
    <property type="molecule type" value="Genomic_DNA"/>
</dbReference>
<evidence type="ECO:0000256" key="1">
    <source>
        <dbReference type="SAM" id="MobiDB-lite"/>
    </source>
</evidence>
<keyword evidence="3" id="KW-1185">Reference proteome</keyword>
<organism evidence="2 3">
    <name type="scientific">Streptomyces capoamus</name>
    <dbReference type="NCBI Taxonomy" id="68183"/>
    <lineage>
        <taxon>Bacteria</taxon>
        <taxon>Bacillati</taxon>
        <taxon>Actinomycetota</taxon>
        <taxon>Actinomycetes</taxon>
        <taxon>Kitasatosporales</taxon>
        <taxon>Streptomycetaceae</taxon>
        <taxon>Streptomyces</taxon>
    </lineage>
</organism>
<gene>
    <name evidence="2" type="ORF">GCM10018980_71380</name>
</gene>
<evidence type="ECO:0000313" key="2">
    <source>
        <dbReference type="EMBL" id="GHG74470.1"/>
    </source>
</evidence>
<dbReference type="Pfam" id="PF19746">
    <property type="entry name" value="DUF6233"/>
    <property type="match status" value="1"/>
</dbReference>